<dbReference type="PROSITE" id="PS51194">
    <property type="entry name" value="HELICASE_CTER"/>
    <property type="match status" value="1"/>
</dbReference>
<keyword evidence="3 5" id="KW-0103">Bromodomain</keyword>
<evidence type="ECO:0000256" key="6">
    <source>
        <dbReference type="SAM" id="Coils"/>
    </source>
</evidence>
<dbReference type="Gene3D" id="3.40.50.10810">
    <property type="entry name" value="Tandem AAA-ATPase domain"/>
    <property type="match status" value="1"/>
</dbReference>
<feature type="region of interest" description="Disordered" evidence="7">
    <location>
        <begin position="586"/>
        <end position="640"/>
    </location>
</feature>
<comment type="subcellular location">
    <subcellularLocation>
        <location evidence="1">Nucleus</location>
    </subcellularLocation>
</comment>
<proteinExistence type="predicted"/>
<dbReference type="GO" id="GO:0005524">
    <property type="term" value="F:ATP binding"/>
    <property type="evidence" value="ECO:0007669"/>
    <property type="project" value="InterPro"/>
</dbReference>
<dbReference type="CDD" id="cd17996">
    <property type="entry name" value="DEXHc_SMARCA2_SMARCA4"/>
    <property type="match status" value="1"/>
</dbReference>
<dbReference type="InterPro" id="IPR018359">
    <property type="entry name" value="Bromodomain_CS"/>
</dbReference>
<dbReference type="GO" id="GO:0016787">
    <property type="term" value="F:hydrolase activity"/>
    <property type="evidence" value="ECO:0007669"/>
    <property type="project" value="UniProtKB-KW"/>
</dbReference>
<evidence type="ECO:0000259" key="9">
    <source>
        <dbReference type="PROSITE" id="PS51192"/>
    </source>
</evidence>
<dbReference type="EMBL" id="HBIO01021424">
    <property type="protein sequence ID" value="CAE0471650.1"/>
    <property type="molecule type" value="Transcribed_RNA"/>
</dbReference>
<accession>A0A7S3VD60</accession>
<feature type="compositionally biased region" description="Basic residues" evidence="7">
    <location>
        <begin position="1810"/>
        <end position="1830"/>
    </location>
</feature>
<dbReference type="InterPro" id="IPR036427">
    <property type="entry name" value="Bromodomain-like_sf"/>
</dbReference>
<feature type="domain" description="HSA" evidence="11">
    <location>
        <begin position="822"/>
        <end position="902"/>
    </location>
</feature>
<dbReference type="FunFam" id="3.40.50.10810:FF:000008">
    <property type="entry name" value="Chromatin structure-remodeling complex subunit snf21"/>
    <property type="match status" value="1"/>
</dbReference>
<dbReference type="CDD" id="cd18793">
    <property type="entry name" value="SF2_C_SNF"/>
    <property type="match status" value="1"/>
</dbReference>
<feature type="compositionally biased region" description="Low complexity" evidence="7">
    <location>
        <begin position="524"/>
        <end position="536"/>
    </location>
</feature>
<evidence type="ECO:0000256" key="3">
    <source>
        <dbReference type="ARBA" id="ARBA00023117"/>
    </source>
</evidence>
<feature type="compositionally biased region" description="Gly residues" evidence="7">
    <location>
        <begin position="960"/>
        <end position="970"/>
    </location>
</feature>
<dbReference type="InterPro" id="IPR014001">
    <property type="entry name" value="Helicase_ATP-bd"/>
</dbReference>
<feature type="region of interest" description="Disordered" evidence="7">
    <location>
        <begin position="524"/>
        <end position="547"/>
    </location>
</feature>
<sequence>MNAHSNMNGDVSASALSAVSQINSAIASAAAKAVAAAPPVMMVPGPASASFSNNMNIGAAAAAAVAAATTSANLNMNASTAAAAAIAAASASINTAGPRTVQTTPIGVSIGHRFQPAPAVATASTSSQKAVVPTMNAAQQQQQQQQVRHHAQAKVQQQIQQQAQQQNATAGHGAPGWSVPNPMSVPNPLAMLMGGGSGAFEGNGKINGNGNGNCNGNNGVPAAVPVAAPPTAAASVAAAVAAARNGMQTAAAATTTAARPLGPPPQVQVMNVGNSSVGGAAHSRTQPQPQQHHQVQQVQVQVQAANFQQQLQHQAQVQAQQVIQAQAQQQAQVQHQQVQVQPTPVAVRVQPHVRTAPTQVPINTQAPGQVRLQPQQHQQQQQLPVAQQVKPGVIMAGSVARPGVQGVRRKLVLTPEGRDALTKAVLSSLKNPSGQMDPAMLQRAMQITKLSQQAILNAAKMAKTREQQKKLAAAASARNEAAARAQAQAVAHAQAQAQARIQAQAQAQAQVHARAQAQVQAQAQARSQAQAQHRVAPQAQAQANHSNIVRSNTGVMVLSGGAVTGGTVGVTGPMSSATTGTVYRSMVSPQHSQNQAVKQQLRKQQRQTSQQQTQKAAQKARQAQLAASASKAANQSSPASIAKAKANAKAIAYMQQQKQKQLQLQKQQDILRKQQQQKQQKQKEIRARAQAAHKAAVVKEASKWGRIQDGIFTKGSQVRSYRLGAVTRCPESNSIVSKQAKNCIELRAKTKPAEAPSQEMWMKILEIQSQMKRSGNGTSSPTNVTAIPKSKPRRFENATLALTDVTDKSKRLKLQPRKESRYLEKNLRKHRQVHCDTLSKKLKEMNKQIMSHSSEFYKFHRARKLDISKFARSMRDHVALQARKKEKGAVNEEKARILALKANDMQAYTALVQDTRNDRLKFLLNKTDQYIDQISGLLQDQNTGEGAGDGEGSDGEGSGDGEVSGDGGDGANSTAVKTDDEEGGVEVVGGSRIIPVEDEAAASYYQTAHVRQEEVKQPSILLGGQLKEYQVAGLKWLVSLYNNKLNGILADEMGLGKTVQTIALIAHLMETKDNRGPYLVIVPLSTLSNWVNEFVKWCPSATVIVYKGTPAQRKGLFKASVRGGHFNVLLTTYEYIIKDKSSLRKLHWEYAIVDEGHRMKNAQSKFAVTLGTQYETKHRILLTGTPLQNSLPELWALLNFLLPSVFNSVETFDQWFNKPFAQFGTKSDEGDAEEVVSTEERLLIIQRLHELLRPFMLRRIKADVLDQLPDKVEKVLRCELSSWQKELYKQISYSVLENGEKKSKRGLNNVVMQLRKVCNHPYMFTPEGYYITEDLIRTSGKVELLDRMLPKLKAAGHRILMFFQMTAAMTIVEDYFKYRGILSLRLDGSTTGEERERRMDLFNAPNSPYFIFMLSTRAGGLGLNLVSADTVIIFDSDWNPMMDLQAQDRAHRIGQKKIVSVFRLITNSPVEEKILSRATEKLNMSEIIVEAGKFDKTGLKEDGAEERHKMMEILLTDFSTSTKDTGNATGSLPESDDEDGPEEKEDLDVNELLSRNDEDFEFYSKMDSGEVKDPDFFHSPGLFTDPDDVPDWIKHPNSKEDKDVNEDGILLEPGQRRKAAKSKTYDDGLTEKQFLRIMEKQAKDEEDAAKARKKEWKDKRDKTAAAVAASLAATEAESSESSTLTPVIFDRLVSMTKSIIAIRDKKTKRRHSDIFRDQPSKDEYPEYFRAVEKPIAINDIMKKCREKNYTSVRGFHEDWLLMFDNAKKFNGETSWIAFDADVLKAELDRLLSKYKILEEQKKPEPDAPTPKKKKPRIKLSLKKLSTKRKKDNGTKSASPAKKRQKRGA</sequence>
<evidence type="ECO:0000313" key="12">
    <source>
        <dbReference type="EMBL" id="CAE0471650.1"/>
    </source>
</evidence>
<dbReference type="InterPro" id="IPR049730">
    <property type="entry name" value="SNF2/RAD54-like_C"/>
</dbReference>
<feature type="compositionally biased region" description="Polar residues" evidence="7">
    <location>
        <begin position="1519"/>
        <end position="1532"/>
    </location>
</feature>
<reference evidence="12" key="1">
    <citation type="submission" date="2021-01" db="EMBL/GenBank/DDBJ databases">
        <authorList>
            <person name="Corre E."/>
            <person name="Pelletier E."/>
            <person name="Niang G."/>
            <person name="Scheremetjew M."/>
            <person name="Finn R."/>
            <person name="Kale V."/>
            <person name="Holt S."/>
            <person name="Cochrane G."/>
            <person name="Meng A."/>
            <person name="Brown T."/>
            <person name="Cohen L."/>
        </authorList>
    </citation>
    <scope>NUCLEOTIDE SEQUENCE</scope>
    <source>
        <strain evidence="12">MM31A-1</strain>
    </source>
</reference>
<gene>
    <name evidence="12" type="ORF">CDEB00056_LOCUS16503</name>
</gene>
<feature type="coiled-coil region" evidence="6">
    <location>
        <begin position="654"/>
        <end position="684"/>
    </location>
</feature>
<dbReference type="SUPFAM" id="SSF47370">
    <property type="entry name" value="Bromodomain"/>
    <property type="match status" value="1"/>
</dbReference>
<dbReference type="InterPro" id="IPR014012">
    <property type="entry name" value="HSA_dom"/>
</dbReference>
<feature type="region of interest" description="Disordered" evidence="7">
    <location>
        <begin position="940"/>
        <end position="988"/>
    </location>
</feature>
<dbReference type="PROSITE" id="PS51192">
    <property type="entry name" value="HELICASE_ATP_BIND_1"/>
    <property type="match status" value="1"/>
</dbReference>
<keyword evidence="6" id="KW-0175">Coiled coil</keyword>
<dbReference type="InterPro" id="IPR001650">
    <property type="entry name" value="Helicase_C-like"/>
</dbReference>
<keyword evidence="4" id="KW-0539">Nucleus</keyword>
<feature type="compositionally biased region" description="Low complexity" evidence="7">
    <location>
        <begin position="606"/>
        <end position="640"/>
    </location>
</feature>
<dbReference type="Pfam" id="PF00176">
    <property type="entry name" value="SNF2-rel_dom"/>
    <property type="match status" value="1"/>
</dbReference>
<dbReference type="InterPro" id="IPR000330">
    <property type="entry name" value="SNF2_N"/>
</dbReference>
<feature type="compositionally biased region" description="Low complexity" evidence="7">
    <location>
        <begin position="137"/>
        <end position="146"/>
    </location>
</feature>
<evidence type="ECO:0000256" key="5">
    <source>
        <dbReference type="PROSITE-ProRule" id="PRU00035"/>
    </source>
</evidence>
<evidence type="ECO:0000259" key="8">
    <source>
        <dbReference type="PROSITE" id="PS50014"/>
    </source>
</evidence>
<dbReference type="Pfam" id="PF00439">
    <property type="entry name" value="Bromodomain"/>
    <property type="match status" value="1"/>
</dbReference>
<name>A0A7S3VD60_9STRA</name>
<dbReference type="GO" id="GO:0005634">
    <property type="term" value="C:nucleus"/>
    <property type="evidence" value="ECO:0007669"/>
    <property type="project" value="UniProtKB-SubCell"/>
</dbReference>
<dbReference type="PROSITE" id="PS50014">
    <property type="entry name" value="BROMODOMAIN_2"/>
    <property type="match status" value="1"/>
</dbReference>
<feature type="domain" description="Bromo" evidence="8">
    <location>
        <begin position="1707"/>
        <end position="1777"/>
    </location>
</feature>
<dbReference type="PROSITE" id="PS00633">
    <property type="entry name" value="BROMODOMAIN_1"/>
    <property type="match status" value="1"/>
</dbReference>
<dbReference type="InterPro" id="IPR001487">
    <property type="entry name" value="Bromodomain"/>
</dbReference>
<dbReference type="Pfam" id="PF00271">
    <property type="entry name" value="Helicase_C"/>
    <property type="match status" value="1"/>
</dbReference>
<dbReference type="PROSITE" id="PS51204">
    <property type="entry name" value="HSA"/>
    <property type="match status" value="1"/>
</dbReference>
<evidence type="ECO:0000256" key="4">
    <source>
        <dbReference type="ARBA" id="ARBA00023242"/>
    </source>
</evidence>
<evidence type="ECO:0000256" key="2">
    <source>
        <dbReference type="ARBA" id="ARBA00022801"/>
    </source>
</evidence>
<evidence type="ECO:0000256" key="1">
    <source>
        <dbReference type="ARBA" id="ARBA00004123"/>
    </source>
</evidence>
<dbReference type="SUPFAM" id="SSF52540">
    <property type="entry name" value="P-loop containing nucleoside triphosphate hydrolases"/>
    <property type="match status" value="2"/>
</dbReference>
<dbReference type="PANTHER" id="PTHR10799">
    <property type="entry name" value="SNF2/RAD54 HELICASE FAMILY"/>
    <property type="match status" value="1"/>
</dbReference>
<evidence type="ECO:0000256" key="7">
    <source>
        <dbReference type="SAM" id="MobiDB-lite"/>
    </source>
</evidence>
<feature type="region of interest" description="Disordered" evidence="7">
    <location>
        <begin position="119"/>
        <end position="181"/>
    </location>
</feature>
<dbReference type="SMART" id="SM00490">
    <property type="entry name" value="HELICc"/>
    <property type="match status" value="1"/>
</dbReference>
<feature type="region of interest" description="Disordered" evidence="7">
    <location>
        <begin position="1798"/>
        <end position="1848"/>
    </location>
</feature>
<feature type="compositionally biased region" description="Acidic residues" evidence="7">
    <location>
        <begin position="1534"/>
        <end position="1547"/>
    </location>
</feature>
<keyword evidence="2" id="KW-0378">Hydrolase</keyword>
<evidence type="ECO:0000259" key="10">
    <source>
        <dbReference type="PROSITE" id="PS51194"/>
    </source>
</evidence>
<feature type="domain" description="Helicase C-terminal" evidence="10">
    <location>
        <begin position="1344"/>
        <end position="1495"/>
    </location>
</feature>
<dbReference type="Gene3D" id="1.20.920.10">
    <property type="entry name" value="Bromodomain-like"/>
    <property type="match status" value="1"/>
</dbReference>
<dbReference type="InterPro" id="IPR038718">
    <property type="entry name" value="SNF2-like_sf"/>
</dbReference>
<protein>
    <submittedName>
        <fullName evidence="12">Uncharacterized protein</fullName>
    </submittedName>
</protein>
<dbReference type="Gene3D" id="3.40.50.300">
    <property type="entry name" value="P-loop containing nucleotide triphosphate hydrolases"/>
    <property type="match status" value="1"/>
</dbReference>
<organism evidence="12">
    <name type="scientific">Chaetoceros debilis</name>
    <dbReference type="NCBI Taxonomy" id="122233"/>
    <lineage>
        <taxon>Eukaryota</taxon>
        <taxon>Sar</taxon>
        <taxon>Stramenopiles</taxon>
        <taxon>Ochrophyta</taxon>
        <taxon>Bacillariophyta</taxon>
        <taxon>Coscinodiscophyceae</taxon>
        <taxon>Chaetocerotophycidae</taxon>
        <taxon>Chaetocerotales</taxon>
        <taxon>Chaetocerotaceae</taxon>
        <taxon>Chaetoceros</taxon>
    </lineage>
</organism>
<evidence type="ECO:0000259" key="11">
    <source>
        <dbReference type="PROSITE" id="PS51204"/>
    </source>
</evidence>
<feature type="region of interest" description="Disordered" evidence="7">
    <location>
        <begin position="1519"/>
        <end position="1547"/>
    </location>
</feature>
<dbReference type="InterPro" id="IPR027417">
    <property type="entry name" value="P-loop_NTPase"/>
</dbReference>
<dbReference type="CDD" id="cd04369">
    <property type="entry name" value="Bromodomain"/>
    <property type="match status" value="1"/>
</dbReference>
<dbReference type="SMART" id="SM00297">
    <property type="entry name" value="BROMO"/>
    <property type="match status" value="1"/>
</dbReference>
<dbReference type="SMART" id="SM00487">
    <property type="entry name" value="DEXDc"/>
    <property type="match status" value="1"/>
</dbReference>
<feature type="compositionally biased region" description="Low complexity" evidence="7">
    <location>
        <begin position="153"/>
        <end position="170"/>
    </location>
</feature>
<feature type="domain" description="Helicase ATP-binding" evidence="9">
    <location>
        <begin position="1038"/>
        <end position="1204"/>
    </location>
</feature>